<dbReference type="GO" id="GO:0040008">
    <property type="term" value="P:regulation of growth"/>
    <property type="evidence" value="ECO:0007669"/>
    <property type="project" value="InterPro"/>
</dbReference>
<evidence type="ECO:0000256" key="2">
    <source>
        <dbReference type="ARBA" id="ARBA00024198"/>
    </source>
</evidence>
<feature type="non-terminal residue" evidence="4">
    <location>
        <position position="1"/>
    </location>
</feature>
<dbReference type="EMBL" id="JAGKQH010000014">
    <property type="protein sequence ID" value="KAG6581771.1"/>
    <property type="molecule type" value="Genomic_DNA"/>
</dbReference>
<feature type="region of interest" description="Disordered" evidence="3">
    <location>
        <begin position="1"/>
        <end position="31"/>
    </location>
</feature>
<evidence type="ECO:0000313" key="4">
    <source>
        <dbReference type="EMBL" id="KAG6581771.1"/>
    </source>
</evidence>
<keyword evidence="5" id="KW-1185">Reference proteome</keyword>
<keyword evidence="1" id="KW-0341">Growth regulation</keyword>
<dbReference type="GO" id="GO:0009630">
    <property type="term" value="P:gravitropism"/>
    <property type="evidence" value="ECO:0007669"/>
    <property type="project" value="InterPro"/>
</dbReference>
<evidence type="ECO:0000256" key="1">
    <source>
        <dbReference type="ARBA" id="ARBA00022604"/>
    </source>
</evidence>
<accession>A0AAV6MIY0</accession>
<dbReference type="PANTHER" id="PTHR34045">
    <property type="entry name" value="OS03G0406300 PROTEIN"/>
    <property type="match status" value="1"/>
</dbReference>
<dbReference type="InterPro" id="IPR044683">
    <property type="entry name" value="LAZY"/>
</dbReference>
<gene>
    <name evidence="4" type="primary">LSM1B</name>
    <name evidence="4" type="ORF">SDJN03_21773</name>
</gene>
<organism evidence="4 5">
    <name type="scientific">Cucurbita argyrosperma subsp. sororia</name>
    <dbReference type="NCBI Taxonomy" id="37648"/>
    <lineage>
        <taxon>Eukaryota</taxon>
        <taxon>Viridiplantae</taxon>
        <taxon>Streptophyta</taxon>
        <taxon>Embryophyta</taxon>
        <taxon>Tracheophyta</taxon>
        <taxon>Spermatophyta</taxon>
        <taxon>Magnoliopsida</taxon>
        <taxon>eudicotyledons</taxon>
        <taxon>Gunneridae</taxon>
        <taxon>Pentapetalae</taxon>
        <taxon>rosids</taxon>
        <taxon>fabids</taxon>
        <taxon>Cucurbitales</taxon>
        <taxon>Cucurbitaceae</taxon>
        <taxon>Cucurbiteae</taxon>
        <taxon>Cucurbita</taxon>
    </lineage>
</organism>
<evidence type="ECO:0000256" key="3">
    <source>
        <dbReference type="SAM" id="MobiDB-lite"/>
    </source>
</evidence>
<sequence>MQSNKLHGRVKFQNKSSNSNPSIEQPEETSPSLPLGLLAIGTFGNNVLRTNKTDVENVVVDARSPGKEMEDVELREIDDEMKEKIGLIIGDDEKHNPKSIVKRSVSFLVKKVFVCGGSGFTPPPPPQNFMDTPQDATMKKVRKQLVSMYNVLTRNFVVESAFERIVAENQYCDKPMGLLVVRGDNAMFIGEMDLSFPELPPHITAVSLPQILIARKAELESSALKRTLKKWMEELLDGV</sequence>
<reference evidence="4 5" key="1">
    <citation type="journal article" date="2021" name="Hortic Res">
        <title>The domestication of Cucurbita argyrosperma as revealed by the genome of its wild relative.</title>
        <authorList>
            <person name="Barrera-Redondo J."/>
            <person name="Sanchez-de la Vega G."/>
            <person name="Aguirre-Liguori J.A."/>
            <person name="Castellanos-Morales G."/>
            <person name="Gutierrez-Guerrero Y.T."/>
            <person name="Aguirre-Dugua X."/>
            <person name="Aguirre-Planter E."/>
            <person name="Tenaillon M.I."/>
            <person name="Lira-Saade R."/>
            <person name="Eguiarte L.E."/>
        </authorList>
    </citation>
    <scope>NUCLEOTIDE SEQUENCE [LARGE SCALE GENOMIC DNA]</scope>
    <source>
        <strain evidence="4">JBR-2021</strain>
    </source>
</reference>
<dbReference type="AlphaFoldDB" id="A0AAV6MIY0"/>
<dbReference type="Proteomes" id="UP000685013">
    <property type="component" value="Chromosome 14"/>
</dbReference>
<comment type="caution">
    <text evidence="4">The sequence shown here is derived from an EMBL/GenBank/DDBJ whole genome shotgun (WGS) entry which is preliminary data.</text>
</comment>
<protein>
    <submittedName>
        <fullName evidence="4">Sm-like protein LSM1B</fullName>
    </submittedName>
</protein>
<dbReference type="PANTHER" id="PTHR34045:SF3">
    <property type="entry name" value="PROTEIN LAZY 4"/>
    <property type="match status" value="1"/>
</dbReference>
<name>A0AAV6MIY0_9ROSI</name>
<proteinExistence type="inferred from homology"/>
<feature type="compositionally biased region" description="Polar residues" evidence="3">
    <location>
        <begin position="13"/>
        <end position="31"/>
    </location>
</feature>
<evidence type="ECO:0000313" key="5">
    <source>
        <dbReference type="Proteomes" id="UP000685013"/>
    </source>
</evidence>
<comment type="similarity">
    <text evidence="2">Belongs to the LAZY family.</text>
</comment>
<feature type="compositionally biased region" description="Basic residues" evidence="3">
    <location>
        <begin position="1"/>
        <end position="12"/>
    </location>
</feature>